<sequence>MTREGSVERNRKGMRGEEGDGDEEREAGLKVSLHRCAVAHPARRMQFRRMWGAELAVRLKKGDRSRKREEEKEEEDEEEEEEGRRGTKKKKKTKKKGGADPAPPHQASEGGCPAQEDQEGLGTHPTPGWPS</sequence>
<feature type="compositionally biased region" description="Basic and acidic residues" evidence="1">
    <location>
        <begin position="1"/>
        <end position="18"/>
    </location>
</feature>
<evidence type="ECO:0000313" key="2">
    <source>
        <dbReference type="EMBL" id="CAK0821288.1"/>
    </source>
</evidence>
<feature type="compositionally biased region" description="Acidic residues" evidence="1">
    <location>
        <begin position="71"/>
        <end position="81"/>
    </location>
</feature>
<name>A0ABN9RPZ5_9DINO</name>
<organism evidence="2 3">
    <name type="scientific">Prorocentrum cordatum</name>
    <dbReference type="NCBI Taxonomy" id="2364126"/>
    <lineage>
        <taxon>Eukaryota</taxon>
        <taxon>Sar</taxon>
        <taxon>Alveolata</taxon>
        <taxon>Dinophyceae</taxon>
        <taxon>Prorocentrales</taxon>
        <taxon>Prorocentraceae</taxon>
        <taxon>Prorocentrum</taxon>
    </lineage>
</organism>
<keyword evidence="3" id="KW-1185">Reference proteome</keyword>
<proteinExistence type="predicted"/>
<protein>
    <submittedName>
        <fullName evidence="2">Uncharacterized protein</fullName>
    </submittedName>
</protein>
<dbReference type="EMBL" id="CAUYUJ010007588">
    <property type="protein sequence ID" value="CAK0821288.1"/>
    <property type="molecule type" value="Genomic_DNA"/>
</dbReference>
<feature type="region of interest" description="Disordered" evidence="1">
    <location>
        <begin position="1"/>
        <end position="131"/>
    </location>
</feature>
<feature type="compositionally biased region" description="Basic and acidic residues" evidence="1">
    <location>
        <begin position="60"/>
        <end position="70"/>
    </location>
</feature>
<dbReference type="Proteomes" id="UP001189429">
    <property type="component" value="Unassembled WGS sequence"/>
</dbReference>
<evidence type="ECO:0000256" key="1">
    <source>
        <dbReference type="SAM" id="MobiDB-lite"/>
    </source>
</evidence>
<feature type="compositionally biased region" description="Basic residues" evidence="1">
    <location>
        <begin position="86"/>
        <end position="96"/>
    </location>
</feature>
<comment type="caution">
    <text evidence="2">The sequence shown here is derived from an EMBL/GenBank/DDBJ whole genome shotgun (WGS) entry which is preliminary data.</text>
</comment>
<accession>A0ABN9RPZ5</accession>
<evidence type="ECO:0000313" key="3">
    <source>
        <dbReference type="Proteomes" id="UP001189429"/>
    </source>
</evidence>
<gene>
    <name evidence="2" type="ORF">PCOR1329_LOCUS22646</name>
</gene>
<reference evidence="2" key="1">
    <citation type="submission" date="2023-10" db="EMBL/GenBank/DDBJ databases">
        <authorList>
            <person name="Chen Y."/>
            <person name="Shah S."/>
            <person name="Dougan E. K."/>
            <person name="Thang M."/>
            <person name="Chan C."/>
        </authorList>
    </citation>
    <scope>NUCLEOTIDE SEQUENCE [LARGE SCALE GENOMIC DNA]</scope>
</reference>